<dbReference type="SUPFAM" id="SSF57756">
    <property type="entry name" value="Retrovirus zinc finger-like domains"/>
    <property type="match status" value="1"/>
</dbReference>
<dbReference type="Gene3D" id="4.10.60.10">
    <property type="entry name" value="Zinc finger, CCHC-type"/>
    <property type="match status" value="1"/>
</dbReference>
<evidence type="ECO:0000256" key="1">
    <source>
        <dbReference type="PROSITE-ProRule" id="PRU00047"/>
    </source>
</evidence>
<proteinExistence type="predicted"/>
<dbReference type="InterPro" id="IPR036875">
    <property type="entry name" value="Znf_CCHC_sf"/>
</dbReference>
<dbReference type="Pfam" id="PF00098">
    <property type="entry name" value="zf-CCHC"/>
    <property type="match status" value="1"/>
</dbReference>
<dbReference type="InterPro" id="IPR001878">
    <property type="entry name" value="Znf_CCHC"/>
</dbReference>
<dbReference type="GO" id="GO:0008270">
    <property type="term" value="F:zinc ion binding"/>
    <property type="evidence" value="ECO:0007669"/>
    <property type="project" value="UniProtKB-KW"/>
</dbReference>
<sequence>MRQPDIVKHNRILEYMHNLNKSLQTDVLLIGRVGKGWAPNPGSYALEWSELVKMDTTGNQDNFANNLAFKAAVQRTVDALLPNISVRIREEVRQEMANATDGSGGSGGANPPDTILTWLGRFNKQKPRSFSTLTSPDDAEHWIAHMEKIFEVLGCGDVYKARLATYKFEGDALNWWKAYKYAKGGNGGNDYVATLSWASFREIFLSQYFPLSEKEKYEREYHMIAMTDKETSTEFMKRFVRLAGFLGDKAGTPGDQAKKFKWALRKDLLDGVVNMHFDDVAGVANAVRNIEIAEERGKQGVKRNYDGERVRSTQGSSQRGSDSRGSDRWVQDTRRLDRQGYERHGYDGRGYDRQVDRRESSGRDRQQRDQQEYRNIGQRGRGDVDACKTCGKSHPGRQCHRVSGACFNCSQTGHIARDCPKPLGYNQGAGRVRDDTTGTVSDTP</sequence>
<feature type="region of interest" description="Disordered" evidence="2">
    <location>
        <begin position="301"/>
        <end position="384"/>
    </location>
</feature>
<dbReference type="GO" id="GO:0003676">
    <property type="term" value="F:nucleic acid binding"/>
    <property type="evidence" value="ECO:0007669"/>
    <property type="project" value="InterPro"/>
</dbReference>
<keyword evidence="1" id="KW-0862">Zinc</keyword>
<comment type="caution">
    <text evidence="4">The sequence shown here is derived from an EMBL/GenBank/DDBJ whole genome shotgun (WGS) entry which is preliminary data.</text>
</comment>
<dbReference type="PANTHER" id="PTHR34482:SF56">
    <property type="entry name" value="RETROTRANSPOSON GAG DOMAIN, ASPARTIC PEPTIDASE DOMAIN PROTEIN-RELATED"/>
    <property type="match status" value="1"/>
</dbReference>
<keyword evidence="1" id="KW-0863">Zinc-finger</keyword>
<dbReference type="SMART" id="SM00343">
    <property type="entry name" value="ZnF_C2HC"/>
    <property type="match status" value="1"/>
</dbReference>
<dbReference type="PANTHER" id="PTHR34482">
    <property type="entry name" value="DNA DAMAGE-INDUCIBLE PROTEIN 1-LIKE"/>
    <property type="match status" value="1"/>
</dbReference>
<keyword evidence="5" id="KW-1185">Reference proteome</keyword>
<evidence type="ECO:0000259" key="3">
    <source>
        <dbReference type="PROSITE" id="PS50158"/>
    </source>
</evidence>
<evidence type="ECO:0000313" key="5">
    <source>
        <dbReference type="Proteomes" id="UP000245207"/>
    </source>
</evidence>
<dbReference type="Pfam" id="PF03732">
    <property type="entry name" value="Retrotrans_gag"/>
    <property type="match status" value="1"/>
</dbReference>
<organism evidence="4 5">
    <name type="scientific">Artemisia annua</name>
    <name type="common">Sweet wormwood</name>
    <dbReference type="NCBI Taxonomy" id="35608"/>
    <lineage>
        <taxon>Eukaryota</taxon>
        <taxon>Viridiplantae</taxon>
        <taxon>Streptophyta</taxon>
        <taxon>Embryophyta</taxon>
        <taxon>Tracheophyta</taxon>
        <taxon>Spermatophyta</taxon>
        <taxon>Magnoliopsida</taxon>
        <taxon>eudicotyledons</taxon>
        <taxon>Gunneridae</taxon>
        <taxon>Pentapetalae</taxon>
        <taxon>asterids</taxon>
        <taxon>campanulids</taxon>
        <taxon>Asterales</taxon>
        <taxon>Asteraceae</taxon>
        <taxon>Asteroideae</taxon>
        <taxon>Anthemideae</taxon>
        <taxon>Artemisiinae</taxon>
        <taxon>Artemisia</taxon>
    </lineage>
</organism>
<dbReference type="STRING" id="35608.A0A2U1MFP5"/>
<protein>
    <submittedName>
        <fullName evidence="4">Zinc finger, CCHC-type, Retrotransposon gag domain protein</fullName>
    </submittedName>
</protein>
<dbReference type="PROSITE" id="PS50158">
    <property type="entry name" value="ZF_CCHC"/>
    <property type="match status" value="1"/>
</dbReference>
<accession>A0A2U1MFP5</accession>
<feature type="domain" description="CCHC-type" evidence="3">
    <location>
        <begin position="406"/>
        <end position="421"/>
    </location>
</feature>
<gene>
    <name evidence="4" type="ORF">CTI12_AA370810</name>
</gene>
<feature type="compositionally biased region" description="Basic and acidic residues" evidence="2">
    <location>
        <begin position="321"/>
        <end position="372"/>
    </location>
</feature>
<evidence type="ECO:0000313" key="4">
    <source>
        <dbReference type="EMBL" id="PWA60067.1"/>
    </source>
</evidence>
<dbReference type="Proteomes" id="UP000245207">
    <property type="component" value="Unassembled WGS sequence"/>
</dbReference>
<feature type="compositionally biased region" description="Basic and acidic residues" evidence="2">
    <location>
        <begin position="301"/>
        <end position="311"/>
    </location>
</feature>
<dbReference type="AlphaFoldDB" id="A0A2U1MFP5"/>
<feature type="region of interest" description="Disordered" evidence="2">
    <location>
        <begin position="425"/>
        <end position="444"/>
    </location>
</feature>
<name>A0A2U1MFP5_ARTAN</name>
<evidence type="ECO:0000256" key="2">
    <source>
        <dbReference type="SAM" id="MobiDB-lite"/>
    </source>
</evidence>
<dbReference type="OrthoDB" id="427960at2759"/>
<keyword evidence="1" id="KW-0479">Metal-binding</keyword>
<dbReference type="InterPro" id="IPR005162">
    <property type="entry name" value="Retrotrans_gag_dom"/>
</dbReference>
<dbReference type="EMBL" id="PKPP01005451">
    <property type="protein sequence ID" value="PWA60067.1"/>
    <property type="molecule type" value="Genomic_DNA"/>
</dbReference>
<reference evidence="4 5" key="1">
    <citation type="journal article" date="2018" name="Mol. Plant">
        <title>The genome of Artemisia annua provides insight into the evolution of Asteraceae family and artemisinin biosynthesis.</title>
        <authorList>
            <person name="Shen Q."/>
            <person name="Zhang L."/>
            <person name="Liao Z."/>
            <person name="Wang S."/>
            <person name="Yan T."/>
            <person name="Shi P."/>
            <person name="Liu M."/>
            <person name="Fu X."/>
            <person name="Pan Q."/>
            <person name="Wang Y."/>
            <person name="Lv Z."/>
            <person name="Lu X."/>
            <person name="Zhang F."/>
            <person name="Jiang W."/>
            <person name="Ma Y."/>
            <person name="Chen M."/>
            <person name="Hao X."/>
            <person name="Li L."/>
            <person name="Tang Y."/>
            <person name="Lv G."/>
            <person name="Zhou Y."/>
            <person name="Sun X."/>
            <person name="Brodelius P.E."/>
            <person name="Rose J.K.C."/>
            <person name="Tang K."/>
        </authorList>
    </citation>
    <scope>NUCLEOTIDE SEQUENCE [LARGE SCALE GENOMIC DNA]</scope>
    <source>
        <strain evidence="5">cv. Huhao1</strain>
        <tissue evidence="4">Leaf</tissue>
    </source>
</reference>